<dbReference type="RefSeq" id="XP_004355530.1">
    <property type="nucleotide sequence ID" value="XM_004355477.1"/>
</dbReference>
<dbReference type="Proteomes" id="UP000007797">
    <property type="component" value="Unassembled WGS sequence"/>
</dbReference>
<accession>F4Q4N7</accession>
<proteinExistence type="predicted"/>
<keyword evidence="2" id="KW-1185">Reference proteome</keyword>
<protein>
    <submittedName>
        <fullName evidence="1">Uncharacterized protein</fullName>
    </submittedName>
</protein>
<evidence type="ECO:0000313" key="2">
    <source>
        <dbReference type="Proteomes" id="UP000007797"/>
    </source>
</evidence>
<evidence type="ECO:0000313" key="1">
    <source>
        <dbReference type="EMBL" id="EGG17046.1"/>
    </source>
</evidence>
<organism evidence="1 2">
    <name type="scientific">Cavenderia fasciculata</name>
    <name type="common">Slime mold</name>
    <name type="synonym">Dictyostelium fasciculatum</name>
    <dbReference type="NCBI Taxonomy" id="261658"/>
    <lineage>
        <taxon>Eukaryota</taxon>
        <taxon>Amoebozoa</taxon>
        <taxon>Evosea</taxon>
        <taxon>Eumycetozoa</taxon>
        <taxon>Dictyostelia</taxon>
        <taxon>Acytosteliales</taxon>
        <taxon>Cavenderiaceae</taxon>
        <taxon>Cavenderia</taxon>
    </lineage>
</organism>
<dbReference type="AlphaFoldDB" id="F4Q4N7"/>
<gene>
    <name evidence="1" type="ORF">DFA_08027</name>
</gene>
<dbReference type="KEGG" id="dfa:DFA_08027"/>
<sequence length="338" mass="37529">MSTLPAFSIKDKKIATEGVGIAGSFIGFGGNTVFALTKTHTEIASFGIDSNGSIGVTPVETVPYDLAGGKPDQLLVPVKLGNHIYLPYEVNDEEFVFTIMKVSNSQISEINKSKKYIFGRARPTFLHHMTEWSRIGLGQPPQTYVKVDLFDFVNQQGEFVCAFRPIEGEMIVQSGLTNNFQNTGRKLVSVSFIDGSRVVHIRKYNEQSKLADEILETWSWNDGLFNVESDPEYVLVYAQDQIIVFSLANNSKWSIDFEKPLVHAGKVVRIGQVLLHHCADNSGVYVDMIDMSTKSLIKTIRIPDAPGISPLAIHACQNNTCLLIAYPNNQIFSLTFTD</sequence>
<dbReference type="OMA" id="VDCFNFV"/>
<reference evidence="2" key="1">
    <citation type="journal article" date="2011" name="Genome Res.">
        <title>Phylogeny-wide analysis of social amoeba genomes highlights ancient origins for complex intercellular communication.</title>
        <authorList>
            <person name="Heidel A.J."/>
            <person name="Lawal H.M."/>
            <person name="Felder M."/>
            <person name="Schilde C."/>
            <person name="Helps N.R."/>
            <person name="Tunggal B."/>
            <person name="Rivero F."/>
            <person name="John U."/>
            <person name="Schleicher M."/>
            <person name="Eichinger L."/>
            <person name="Platzer M."/>
            <person name="Noegel A.A."/>
            <person name="Schaap P."/>
            <person name="Gloeckner G."/>
        </authorList>
    </citation>
    <scope>NUCLEOTIDE SEQUENCE [LARGE SCALE GENOMIC DNA]</scope>
    <source>
        <strain evidence="2">SH3</strain>
    </source>
</reference>
<dbReference type="GeneID" id="14868867"/>
<name>F4Q4N7_CACFS</name>
<dbReference type="OrthoDB" id="22314at2759"/>
<dbReference type="EMBL" id="GL883021">
    <property type="protein sequence ID" value="EGG17046.1"/>
    <property type="molecule type" value="Genomic_DNA"/>
</dbReference>